<dbReference type="AlphaFoldDB" id="A4V6K8"/>
<dbReference type="EMBL" id="AK248100">
    <property type="protein sequence ID" value="BAF57622.1"/>
    <property type="molecule type" value="mRNA"/>
</dbReference>
<dbReference type="EC" id="3.6.4.13" evidence="1"/>
<evidence type="ECO:0000256" key="4">
    <source>
        <dbReference type="ARBA" id="ARBA00022806"/>
    </source>
</evidence>
<dbReference type="PANTHER" id="PTHR47958">
    <property type="entry name" value="ATP-DEPENDENT RNA HELICASE DBP3"/>
    <property type="match status" value="1"/>
</dbReference>
<evidence type="ECO:0000256" key="1">
    <source>
        <dbReference type="ARBA" id="ARBA00012552"/>
    </source>
</evidence>
<feature type="domain" description="Helicase C-terminal" evidence="9">
    <location>
        <begin position="329"/>
        <end position="490"/>
    </location>
</feature>
<dbReference type="InterPro" id="IPR001650">
    <property type="entry name" value="Helicase_C-like"/>
</dbReference>
<accession>A4V6K8</accession>
<evidence type="ECO:0000256" key="7">
    <source>
        <dbReference type="SAM" id="MobiDB-lite"/>
    </source>
</evidence>
<evidence type="ECO:0000256" key="5">
    <source>
        <dbReference type="ARBA" id="ARBA00022840"/>
    </source>
</evidence>
<dbReference type="InterPro" id="IPR027417">
    <property type="entry name" value="P-loop_NTPase"/>
</dbReference>
<dbReference type="GO" id="GO:0016787">
    <property type="term" value="F:hydrolase activity"/>
    <property type="evidence" value="ECO:0007669"/>
    <property type="project" value="UniProtKB-KW"/>
</dbReference>
<feature type="compositionally biased region" description="Basic and acidic residues" evidence="7">
    <location>
        <begin position="505"/>
        <end position="515"/>
    </location>
</feature>
<dbReference type="Pfam" id="PF00271">
    <property type="entry name" value="Helicase_C"/>
    <property type="match status" value="1"/>
</dbReference>
<sequence>MLKRSVFQSQLLFACSATRFYQNFRNNTYRQNYDRYSENSTNFQKSSGYLTESKWFERTKVVINDQSNIVCNQLREHPINIVCRDIKYNTWDKFSEIDDIDSRLSEILMKNGHDGMTQIQKHTFDILNRQLIDILGSAETGSGKTIAYLAPLLNNIMKHYPEEMMNELKQNDEELQYPLLLVLAPTRELVNQITSVAKTLLKLTHLRSVSVIGGVDARSQINDASRGCHALIATPGRLKDLTDRGIFSLKYCNKLVIDEADRMLDMGFEPQIREIINNLPSVSKRHTSMFSATFPKSVMSLASKLMKPNFGEITVGKNSGTNEACIPDSIEQEFILTESDSIFRNCFDFLQNNNKKTIVFCNKKMDVDIFYRFSTKKNITIAKLHGDLTQRQRDYEFDLFKNNRTQILVATSVAARGIDVSDIECVINLGLPVNLDDYIHRVGRCGRMGRPGKSITFVDQFNPSISTLNDVRRMLEKTGKKVPEFMVEMNKNDRSSVDTYGSRTRNSDNHYRFRR</sequence>
<dbReference type="SMART" id="SM00487">
    <property type="entry name" value="DEXDc"/>
    <property type="match status" value="1"/>
</dbReference>
<name>A4V6K8_DUGJA</name>
<dbReference type="CDD" id="cd18787">
    <property type="entry name" value="SF2_C_DEAD"/>
    <property type="match status" value="1"/>
</dbReference>
<evidence type="ECO:0000256" key="6">
    <source>
        <dbReference type="RuleBase" id="RU000492"/>
    </source>
</evidence>
<protein>
    <recommendedName>
        <fullName evidence="1">RNA helicase</fullName>
        <ecNumber evidence="1">3.6.4.13</ecNumber>
    </recommendedName>
</protein>
<dbReference type="Gene3D" id="3.40.50.300">
    <property type="entry name" value="P-loop containing nucleotide triphosphate hydrolases"/>
    <property type="match status" value="2"/>
</dbReference>
<evidence type="ECO:0000313" key="10">
    <source>
        <dbReference type="EMBL" id="BAF57622.1"/>
    </source>
</evidence>
<dbReference type="Pfam" id="PF00270">
    <property type="entry name" value="DEAD"/>
    <property type="match status" value="1"/>
</dbReference>
<evidence type="ECO:0000256" key="2">
    <source>
        <dbReference type="ARBA" id="ARBA00022741"/>
    </source>
</evidence>
<dbReference type="GO" id="GO:0005524">
    <property type="term" value="F:ATP binding"/>
    <property type="evidence" value="ECO:0007669"/>
    <property type="project" value="UniProtKB-KW"/>
</dbReference>
<keyword evidence="3 6" id="KW-0378">Hydrolase</keyword>
<keyword evidence="4 6" id="KW-0347">Helicase</keyword>
<dbReference type="PROSITE" id="PS00039">
    <property type="entry name" value="DEAD_ATP_HELICASE"/>
    <property type="match status" value="1"/>
</dbReference>
<feature type="domain" description="Helicase ATP-binding" evidence="8">
    <location>
        <begin position="125"/>
        <end position="312"/>
    </location>
</feature>
<dbReference type="InterPro" id="IPR011545">
    <property type="entry name" value="DEAD/DEAH_box_helicase_dom"/>
</dbReference>
<evidence type="ECO:0000259" key="9">
    <source>
        <dbReference type="PROSITE" id="PS51194"/>
    </source>
</evidence>
<dbReference type="InterPro" id="IPR014001">
    <property type="entry name" value="Helicase_ATP-bd"/>
</dbReference>
<dbReference type="PROSITE" id="PS51194">
    <property type="entry name" value="HELICASE_CTER"/>
    <property type="match status" value="1"/>
</dbReference>
<keyword evidence="5 6" id="KW-0067">ATP-binding</keyword>
<dbReference type="SMART" id="SM00490">
    <property type="entry name" value="HELICc"/>
    <property type="match status" value="1"/>
</dbReference>
<dbReference type="PROSITE" id="PS51257">
    <property type="entry name" value="PROKAR_LIPOPROTEIN"/>
    <property type="match status" value="1"/>
</dbReference>
<dbReference type="SUPFAM" id="SSF52540">
    <property type="entry name" value="P-loop containing nucleoside triphosphate hydrolases"/>
    <property type="match status" value="1"/>
</dbReference>
<evidence type="ECO:0000259" key="8">
    <source>
        <dbReference type="PROSITE" id="PS51192"/>
    </source>
</evidence>
<evidence type="ECO:0000256" key="3">
    <source>
        <dbReference type="ARBA" id="ARBA00022801"/>
    </source>
</evidence>
<proteinExistence type="evidence at transcript level"/>
<feature type="region of interest" description="Disordered" evidence="7">
    <location>
        <begin position="495"/>
        <end position="515"/>
    </location>
</feature>
<dbReference type="PROSITE" id="PS51192">
    <property type="entry name" value="HELICASE_ATP_BIND_1"/>
    <property type="match status" value="1"/>
</dbReference>
<dbReference type="InterPro" id="IPR000629">
    <property type="entry name" value="RNA-helicase_DEAD-box_CS"/>
</dbReference>
<organism evidence="10">
    <name type="scientific">Dugesia japonica</name>
    <name type="common">Planarian</name>
    <dbReference type="NCBI Taxonomy" id="6161"/>
    <lineage>
        <taxon>Eukaryota</taxon>
        <taxon>Metazoa</taxon>
        <taxon>Spiralia</taxon>
        <taxon>Lophotrochozoa</taxon>
        <taxon>Platyhelminthes</taxon>
        <taxon>Rhabditophora</taxon>
        <taxon>Seriata</taxon>
        <taxon>Tricladida</taxon>
        <taxon>Continenticola</taxon>
        <taxon>Geoplanoidea</taxon>
        <taxon>Dugesiidae</taxon>
        <taxon>Dugesia</taxon>
    </lineage>
</organism>
<keyword evidence="2 6" id="KW-0547">Nucleotide-binding</keyword>
<reference evidence="10" key="1">
    <citation type="submission" date="2007-04" db="EMBL/GenBank/DDBJ databases">
        <title>DjCBC-1, a conserved DEAD box RNA helicase of the RCK/p54/Me31B family, is a component of RNA-protein complexes in planarian stem cells and neurons.</title>
        <authorList>
            <person name="Kashikawa M."/>
            <person name="Shibata N."/>
            <person name="Agata K."/>
        </authorList>
    </citation>
    <scope>NUCLEOTIDE SEQUENCE</scope>
</reference>
<dbReference type="GO" id="GO:0003724">
    <property type="term" value="F:RNA helicase activity"/>
    <property type="evidence" value="ECO:0007669"/>
    <property type="project" value="UniProtKB-EC"/>
</dbReference>
<dbReference type="GO" id="GO:0003676">
    <property type="term" value="F:nucleic acid binding"/>
    <property type="evidence" value="ECO:0007669"/>
    <property type="project" value="InterPro"/>
</dbReference>
<comment type="similarity">
    <text evidence="6">Belongs to the DEAD box helicase family.</text>
</comment>